<reference evidence="12 13" key="1">
    <citation type="submission" date="2017-10" db="EMBL/GenBank/DDBJ databases">
        <title>Genomics of the genus Arcobacter.</title>
        <authorList>
            <person name="Perez-Cataluna A."/>
            <person name="Figueras M.J."/>
        </authorList>
    </citation>
    <scope>NUCLEOTIDE SEQUENCE [LARGE SCALE GENOMIC DNA]</scope>
    <source>
        <strain evidence="12 13">CECT 9230</strain>
    </source>
</reference>
<feature type="binding site" evidence="11">
    <location>
        <position position="78"/>
    </location>
    <ligand>
        <name>Na(+)</name>
        <dbReference type="ChEBI" id="CHEBI:29101"/>
        <note>structural</note>
    </ligand>
</feature>
<dbReference type="NCBIfam" id="TIGR00494">
    <property type="entry name" value="crcB"/>
    <property type="match status" value="1"/>
</dbReference>
<dbReference type="AlphaFoldDB" id="A0A366MRI1"/>
<feature type="transmembrane region" description="Helical" evidence="11">
    <location>
        <begin position="100"/>
        <end position="120"/>
    </location>
</feature>
<accession>A0A366MRI1</accession>
<evidence type="ECO:0000256" key="5">
    <source>
        <dbReference type="ARBA" id="ARBA00022989"/>
    </source>
</evidence>
<dbReference type="GO" id="GO:0062054">
    <property type="term" value="F:fluoride channel activity"/>
    <property type="evidence" value="ECO:0007669"/>
    <property type="project" value="UniProtKB-UniRule"/>
</dbReference>
<keyword evidence="7 11" id="KW-0472">Membrane</keyword>
<evidence type="ECO:0000256" key="4">
    <source>
        <dbReference type="ARBA" id="ARBA00022692"/>
    </source>
</evidence>
<keyword evidence="11" id="KW-0915">Sodium</keyword>
<dbReference type="OrthoDB" id="9806299at2"/>
<name>A0A366MRI1_9BACT</name>
<comment type="similarity">
    <text evidence="9 11">Belongs to the fluoride channel Fluc/FEX (TC 1.A.43) family.</text>
</comment>
<sequence length="128" mass="14326">MFPNYQVILAVGVGGALGSILRYFTVFFQQKYYPADFPLGILVVNLIGSLMIGFLYIYFQSYIISDNIRFLLITGFLGGLTTFSTFALDNYLLYQTSFSLTILNILSNLFGSIFAVLIGVKLAQIIFK</sequence>
<comment type="activity regulation">
    <text evidence="11">Na(+) is not transported, but it plays an essential structural role and its presence is essential for fluoride channel function.</text>
</comment>
<dbReference type="PANTHER" id="PTHR28259:SF1">
    <property type="entry name" value="FLUORIDE EXPORT PROTEIN 1-RELATED"/>
    <property type="match status" value="1"/>
</dbReference>
<keyword evidence="13" id="KW-1185">Reference proteome</keyword>
<feature type="transmembrane region" description="Helical" evidence="11">
    <location>
        <begin position="37"/>
        <end position="58"/>
    </location>
</feature>
<evidence type="ECO:0000256" key="7">
    <source>
        <dbReference type="ARBA" id="ARBA00023136"/>
    </source>
</evidence>
<evidence type="ECO:0000256" key="9">
    <source>
        <dbReference type="ARBA" id="ARBA00035120"/>
    </source>
</evidence>
<dbReference type="GO" id="GO:0005886">
    <property type="term" value="C:plasma membrane"/>
    <property type="evidence" value="ECO:0007669"/>
    <property type="project" value="UniProtKB-SubCell"/>
</dbReference>
<feature type="binding site" evidence="11">
    <location>
        <position position="81"/>
    </location>
    <ligand>
        <name>Na(+)</name>
        <dbReference type="ChEBI" id="CHEBI:29101"/>
        <note>structural</note>
    </ligand>
</feature>
<dbReference type="GO" id="GO:0046872">
    <property type="term" value="F:metal ion binding"/>
    <property type="evidence" value="ECO:0007669"/>
    <property type="project" value="UniProtKB-KW"/>
</dbReference>
<keyword evidence="6 11" id="KW-0406">Ion transport</keyword>
<evidence type="ECO:0000256" key="8">
    <source>
        <dbReference type="ARBA" id="ARBA00023303"/>
    </source>
</evidence>
<comment type="subcellular location">
    <subcellularLocation>
        <location evidence="1 11">Cell membrane</location>
        <topology evidence="1 11">Multi-pass membrane protein</topology>
    </subcellularLocation>
</comment>
<keyword evidence="11" id="KW-0813">Transport</keyword>
<proteinExistence type="inferred from homology"/>
<feature type="transmembrane region" description="Helical" evidence="11">
    <location>
        <begin position="70"/>
        <end position="88"/>
    </location>
</feature>
<evidence type="ECO:0000256" key="1">
    <source>
        <dbReference type="ARBA" id="ARBA00004651"/>
    </source>
</evidence>
<evidence type="ECO:0000313" key="13">
    <source>
        <dbReference type="Proteomes" id="UP000252669"/>
    </source>
</evidence>
<keyword evidence="5 11" id="KW-1133">Transmembrane helix</keyword>
<keyword evidence="8 11" id="KW-0407">Ion channel</keyword>
<evidence type="ECO:0000256" key="3">
    <source>
        <dbReference type="ARBA" id="ARBA00022519"/>
    </source>
</evidence>
<comment type="function">
    <text evidence="11">Fluoride-specific ion channel. Important for reducing fluoride concentration in the cell, thus reducing its toxicity.</text>
</comment>
<comment type="catalytic activity">
    <reaction evidence="10">
        <text>fluoride(in) = fluoride(out)</text>
        <dbReference type="Rhea" id="RHEA:76159"/>
        <dbReference type="ChEBI" id="CHEBI:17051"/>
    </reaction>
    <physiologicalReaction direction="left-to-right" evidence="10">
        <dbReference type="Rhea" id="RHEA:76160"/>
    </physiologicalReaction>
</comment>
<dbReference type="Proteomes" id="UP000252669">
    <property type="component" value="Unassembled WGS sequence"/>
</dbReference>
<keyword evidence="3" id="KW-0997">Cell inner membrane</keyword>
<dbReference type="GO" id="GO:0140114">
    <property type="term" value="P:cellular detoxification of fluoride"/>
    <property type="evidence" value="ECO:0007669"/>
    <property type="project" value="UniProtKB-UniRule"/>
</dbReference>
<dbReference type="HAMAP" id="MF_00454">
    <property type="entry name" value="FluC"/>
    <property type="match status" value="1"/>
</dbReference>
<keyword evidence="11" id="KW-0479">Metal-binding</keyword>
<evidence type="ECO:0000313" key="12">
    <source>
        <dbReference type="EMBL" id="RBQ28204.1"/>
    </source>
</evidence>
<dbReference type="EMBL" id="PDKB01000021">
    <property type="protein sequence ID" value="RBQ28204.1"/>
    <property type="molecule type" value="Genomic_DNA"/>
</dbReference>
<protein>
    <recommendedName>
        <fullName evidence="11">Fluoride-specific ion channel FluC</fullName>
    </recommendedName>
</protein>
<feature type="transmembrane region" description="Helical" evidence="11">
    <location>
        <begin position="7"/>
        <end position="25"/>
    </location>
</feature>
<organism evidence="12 13">
    <name type="scientific">Aliarcobacter vitoriensis</name>
    <dbReference type="NCBI Taxonomy" id="2011099"/>
    <lineage>
        <taxon>Bacteria</taxon>
        <taxon>Pseudomonadati</taxon>
        <taxon>Campylobacterota</taxon>
        <taxon>Epsilonproteobacteria</taxon>
        <taxon>Campylobacterales</taxon>
        <taxon>Arcobacteraceae</taxon>
        <taxon>Aliarcobacter</taxon>
    </lineage>
</organism>
<evidence type="ECO:0000256" key="11">
    <source>
        <dbReference type="HAMAP-Rule" id="MF_00454"/>
    </source>
</evidence>
<gene>
    <name evidence="11 12" type="primary">crcB</name>
    <name evidence="11" type="synonym">fluC</name>
    <name evidence="12" type="ORF">CRU91_10565</name>
</gene>
<keyword evidence="2 11" id="KW-1003">Cell membrane</keyword>
<keyword evidence="4 11" id="KW-0812">Transmembrane</keyword>
<dbReference type="Pfam" id="PF02537">
    <property type="entry name" value="CRCB"/>
    <property type="match status" value="1"/>
</dbReference>
<comment type="caution">
    <text evidence="12">The sequence shown here is derived from an EMBL/GenBank/DDBJ whole genome shotgun (WGS) entry which is preliminary data.</text>
</comment>
<evidence type="ECO:0000256" key="6">
    <source>
        <dbReference type="ARBA" id="ARBA00023065"/>
    </source>
</evidence>
<dbReference type="PANTHER" id="PTHR28259">
    <property type="entry name" value="FLUORIDE EXPORT PROTEIN 1-RELATED"/>
    <property type="match status" value="1"/>
</dbReference>
<evidence type="ECO:0000256" key="2">
    <source>
        <dbReference type="ARBA" id="ARBA00022475"/>
    </source>
</evidence>
<dbReference type="InterPro" id="IPR003691">
    <property type="entry name" value="FluC"/>
</dbReference>
<evidence type="ECO:0000256" key="10">
    <source>
        <dbReference type="ARBA" id="ARBA00035585"/>
    </source>
</evidence>